<organism evidence="5">
    <name type="scientific">Hormiphora californensis</name>
    <name type="common">Sea gooseberry</name>
    <dbReference type="NCBI Taxonomy" id="1403702"/>
    <lineage>
        <taxon>Eukaryota</taxon>
        <taxon>Metazoa</taxon>
        <taxon>Ctenophora</taxon>
        <taxon>Tentaculata</taxon>
        <taxon>Cydippida</taxon>
        <taxon>Pleurobrachiidae</taxon>
        <taxon>Hormiphora</taxon>
    </lineage>
</organism>
<keyword evidence="3" id="KW-0732">Signal</keyword>
<name>V9PPA3_HORCA</name>
<dbReference type="ESTHER" id="9metz-v9ppa3">
    <property type="family name" value="Carb_B_Root"/>
</dbReference>
<keyword evidence="2 3" id="KW-0378">Hydrolase</keyword>
<dbReference type="PANTHER" id="PTHR43142">
    <property type="entry name" value="CARBOXYLIC ESTER HYDROLASE"/>
    <property type="match status" value="1"/>
</dbReference>
<dbReference type="Gene3D" id="3.40.50.1820">
    <property type="entry name" value="alpha/beta hydrolase"/>
    <property type="match status" value="1"/>
</dbReference>
<accession>V9PPA3</accession>
<evidence type="ECO:0000256" key="2">
    <source>
        <dbReference type="ARBA" id="ARBA00022801"/>
    </source>
</evidence>
<dbReference type="PANTHER" id="PTHR43142:SF3">
    <property type="entry name" value="PUTATIVE (AFU_ORTHOLOGUE AFUA_3G09070)-RELATED"/>
    <property type="match status" value="1"/>
</dbReference>
<reference evidence="5" key="1">
    <citation type="journal article" date="2013" name="Science">
        <title>The genome of the ctenophore Mnemiopsis leidyi and its implications for cell type evolution.</title>
        <authorList>
            <consortium name="NISC Comparative Sequencing Program"/>
            <person name="Ryan J.F."/>
            <person name="Pang K."/>
            <person name="Schnitzler C.E."/>
            <person name="Nguyen A.D."/>
            <person name="Moreland R.T."/>
            <person name="Simmons D.K."/>
            <person name="Koch B.J."/>
            <person name="Francis W.R."/>
            <person name="Havlak P."/>
            <person name="Smith S.A."/>
            <person name="Putnam N.H."/>
            <person name="Haddock S.H."/>
            <person name="Dunn C.W."/>
            <person name="Wolfsberg T.G."/>
            <person name="Mullikin J.C."/>
            <person name="Martindale M.Q."/>
            <person name="Baxevanis A.D."/>
        </authorList>
    </citation>
    <scope>NUCLEOTIDE SEQUENCE</scope>
    <source>
        <strain evidence="5">11170</strain>
    </source>
</reference>
<evidence type="ECO:0000256" key="3">
    <source>
        <dbReference type="RuleBase" id="RU361235"/>
    </source>
</evidence>
<comment type="similarity">
    <text evidence="1 3">Belongs to the type-B carboxylesterase/lipase family.</text>
</comment>
<dbReference type="PROSITE" id="PS00122">
    <property type="entry name" value="CARBOXYLESTERASE_B_1"/>
    <property type="match status" value="1"/>
</dbReference>
<dbReference type="SUPFAM" id="SSF53474">
    <property type="entry name" value="alpha/beta-Hydrolases"/>
    <property type="match status" value="1"/>
</dbReference>
<dbReference type="InterPro" id="IPR019826">
    <property type="entry name" value="Carboxylesterase_B_AS"/>
</dbReference>
<dbReference type="InterPro" id="IPR029058">
    <property type="entry name" value="AB_hydrolase_fold"/>
</dbReference>
<dbReference type="GO" id="GO:0016787">
    <property type="term" value="F:hydrolase activity"/>
    <property type="evidence" value="ECO:0007669"/>
    <property type="project" value="UniProtKB-KW"/>
</dbReference>
<feature type="domain" description="Carboxylesterase type B" evidence="4">
    <location>
        <begin position="18"/>
        <end position="494"/>
    </location>
</feature>
<dbReference type="EC" id="3.1.1.-" evidence="3"/>
<evidence type="ECO:0000256" key="1">
    <source>
        <dbReference type="ARBA" id="ARBA00005964"/>
    </source>
</evidence>
<protein>
    <recommendedName>
        <fullName evidence="3">Carboxylic ester hydrolase</fullName>
        <ecNumber evidence="3">3.1.1.-</ecNumber>
    </recommendedName>
</protein>
<sequence>MQRLLLLVVLLLHPATPTIIRTAHGRVQGSEVTTSTGTLVHEFYELPFAVPPLGDLRWTHSTLWTEEWGGVRNATTTSETKCVQGPSDNATVEVKGGEDCLRLTVRTPNTTGSLPVMVWIHGGSLRVGWAEEPGYAPDAELTADLRAVTVNINYRLDVLGFLTTHDLGDDQGNYGTGDALTALRWVRENIASFGGDPTTVTVLGESSGATVIYGLLAADEADGLFSRAILLSGPPKLVTTPKIASNLRSSFTADVGCKQKSPAKRLACLRRASTNVLASKFYSDTKGWGFYDFPYGFKGEEGESMDYAVLDSTLITTSPAGLRNKTRRSKVDLYISNTAQETGYNYMYCKTNIVYSWSDAITLLMRKMITLTHEFPSVNKTFPKSAINDIAAEYGWNKTADDWWPQLFIDSIFTDVRTTCINNDLVVNLNENEAITARRVYISQRADELHDPGTGEGLVRWSAFHGWDTEGLFGYGYYKPTTAGEVHQQRFTRNLRDFVGAVVRDEVGEGEWSVGETLHFTNDDFPGGLKLSEELPQAEKCEMWRRWDMLQFGWEN</sequence>
<evidence type="ECO:0000313" key="5">
    <source>
        <dbReference type="EMBL" id="AHA51394.2"/>
    </source>
</evidence>
<reference evidence="5" key="2">
    <citation type="submission" date="2016-09" db="EMBL/GenBank/DDBJ databases">
        <authorList>
            <person name="Capua I."/>
            <person name="De Benedictis P."/>
            <person name="Joannis T."/>
            <person name="Lombin L.H."/>
            <person name="Cattoli G."/>
        </authorList>
    </citation>
    <scope>NUCLEOTIDE SEQUENCE</scope>
    <source>
        <strain evidence="5">11170</strain>
    </source>
</reference>
<feature type="signal peptide" evidence="3">
    <location>
        <begin position="1"/>
        <end position="17"/>
    </location>
</feature>
<feature type="chain" id="PRO_5008815237" description="Carboxylic ester hydrolase" evidence="3">
    <location>
        <begin position="18"/>
        <end position="556"/>
    </location>
</feature>
<dbReference type="Pfam" id="PF00135">
    <property type="entry name" value="COesterase"/>
    <property type="match status" value="1"/>
</dbReference>
<dbReference type="AlphaFoldDB" id="V9PPA3"/>
<evidence type="ECO:0000259" key="4">
    <source>
        <dbReference type="Pfam" id="PF00135"/>
    </source>
</evidence>
<dbReference type="InterPro" id="IPR002018">
    <property type="entry name" value="CarbesteraseB"/>
</dbReference>
<proteinExistence type="evidence at transcript level"/>
<dbReference type="EMBL" id="KF317462">
    <property type="protein sequence ID" value="AHA51394.2"/>
    <property type="molecule type" value="mRNA"/>
</dbReference>